<dbReference type="EMBL" id="FPCH01000002">
    <property type="protein sequence ID" value="SFV33334.1"/>
    <property type="molecule type" value="Genomic_DNA"/>
</dbReference>
<keyword evidence="6 7" id="KW-0961">Cell wall biogenesis/degradation</keyword>
<name>A0A1I7NF89_9HYPH</name>
<comment type="similarity">
    <text evidence="2">Belongs to the YkuD family.</text>
</comment>
<dbReference type="SUPFAM" id="SSF47090">
    <property type="entry name" value="PGBD-like"/>
    <property type="match status" value="1"/>
</dbReference>
<evidence type="ECO:0000256" key="7">
    <source>
        <dbReference type="PROSITE-ProRule" id="PRU01373"/>
    </source>
</evidence>
<dbReference type="GO" id="GO:0008360">
    <property type="term" value="P:regulation of cell shape"/>
    <property type="evidence" value="ECO:0007669"/>
    <property type="project" value="UniProtKB-UniRule"/>
</dbReference>
<keyword evidence="8" id="KW-0812">Transmembrane</keyword>
<dbReference type="AlphaFoldDB" id="A0A1I7NF89"/>
<proteinExistence type="inferred from homology"/>
<feature type="domain" description="L,D-TPase catalytic" evidence="9">
    <location>
        <begin position="220"/>
        <end position="400"/>
    </location>
</feature>
<keyword evidence="5 7" id="KW-0573">Peptidoglycan synthesis</keyword>
<dbReference type="GO" id="GO:0009252">
    <property type="term" value="P:peptidoglycan biosynthetic process"/>
    <property type="evidence" value="ECO:0007669"/>
    <property type="project" value="UniProtKB-UniPathway"/>
</dbReference>
<evidence type="ECO:0000256" key="1">
    <source>
        <dbReference type="ARBA" id="ARBA00004752"/>
    </source>
</evidence>
<keyword evidence="8" id="KW-1133">Transmembrane helix</keyword>
<evidence type="ECO:0000313" key="10">
    <source>
        <dbReference type="EMBL" id="SFV33334.1"/>
    </source>
</evidence>
<feature type="active site" description="Nucleophile" evidence="7">
    <location>
        <position position="372"/>
    </location>
</feature>
<reference evidence="11" key="1">
    <citation type="submission" date="2016-10" db="EMBL/GenBank/DDBJ databases">
        <authorList>
            <person name="Varghese N."/>
            <person name="Submissions S."/>
        </authorList>
    </citation>
    <scope>NUCLEOTIDE SEQUENCE [LARGE SCALE GENOMIC DNA]</scope>
    <source>
        <strain evidence="11">DSM 1565</strain>
    </source>
</reference>
<keyword evidence="8" id="KW-0472">Membrane</keyword>
<dbReference type="Gene3D" id="1.10.101.10">
    <property type="entry name" value="PGBD-like superfamily/PGBD"/>
    <property type="match status" value="1"/>
</dbReference>
<gene>
    <name evidence="10" type="ORF">SAMN04488557_1930</name>
</gene>
<keyword evidence="3" id="KW-0808">Transferase</keyword>
<keyword evidence="4 7" id="KW-0133">Cell shape</keyword>
<dbReference type="STRING" id="51670.SAMN04488557_1930"/>
<sequence length="451" mass="49480">MGLGERKLRAGIGLPNRFSDRRLVASVLGIGFIAISAVGWLGSGGAAAQGLGWFNFGSGNDGPSYTSNRTDPDFVREWEANPPKGYATLAKANIEATKMAVRQYTMIVGKGGWPQIPEPPPKTPRDSLMQYGTTDPAVALLRARLAASGDLRSANTTSSYFDNDLEKALQRFQASNGLTPTGIADKRTIAALNVSADARLKQLKVNLGRLQEAIPTTSKRYVVVNIPAAHIEAVENGAIVARYAGVVGKPERPTPLLRTPITDLNFNPMWRLPPTVVSEDLIPRGREMQKKGQNVLVKFGIDAYAGGKKVDPQSINWERVTPGTYTYSQQPGKENPLGFLKINFDSAHSVYMHDTPSDRIFGRNFRSESSGCIRVHNIENLAAWLLADQQGWNADRIAQLKEKGQRLDVRLKKPVQLLFVYISAWATEDGVVQFRRDIYQKDGIGEVAASY</sequence>
<evidence type="ECO:0000256" key="2">
    <source>
        <dbReference type="ARBA" id="ARBA00005992"/>
    </source>
</evidence>
<evidence type="ECO:0000256" key="4">
    <source>
        <dbReference type="ARBA" id="ARBA00022960"/>
    </source>
</evidence>
<evidence type="ECO:0000313" key="11">
    <source>
        <dbReference type="Proteomes" id="UP000199423"/>
    </source>
</evidence>
<dbReference type="UniPathway" id="UPA00219"/>
<evidence type="ECO:0000256" key="3">
    <source>
        <dbReference type="ARBA" id="ARBA00022679"/>
    </source>
</evidence>
<dbReference type="GO" id="GO:0071555">
    <property type="term" value="P:cell wall organization"/>
    <property type="evidence" value="ECO:0007669"/>
    <property type="project" value="UniProtKB-UniRule"/>
</dbReference>
<organism evidence="10 11">
    <name type="scientific">Hyphomicrobium facile</name>
    <dbReference type="NCBI Taxonomy" id="51670"/>
    <lineage>
        <taxon>Bacteria</taxon>
        <taxon>Pseudomonadati</taxon>
        <taxon>Pseudomonadota</taxon>
        <taxon>Alphaproteobacteria</taxon>
        <taxon>Hyphomicrobiales</taxon>
        <taxon>Hyphomicrobiaceae</taxon>
        <taxon>Hyphomicrobium</taxon>
    </lineage>
</organism>
<accession>A0A1I7NF89</accession>
<dbReference type="Gene3D" id="2.40.440.10">
    <property type="entry name" value="L,D-transpeptidase catalytic domain-like"/>
    <property type="match status" value="1"/>
</dbReference>
<protein>
    <submittedName>
        <fullName evidence="10">Murein L,D-transpeptidase YcbB/YkuD</fullName>
    </submittedName>
</protein>
<keyword evidence="11" id="KW-1185">Reference proteome</keyword>
<dbReference type="GO" id="GO:0016740">
    <property type="term" value="F:transferase activity"/>
    <property type="evidence" value="ECO:0007669"/>
    <property type="project" value="UniProtKB-KW"/>
</dbReference>
<dbReference type="PROSITE" id="PS52029">
    <property type="entry name" value="LD_TPASE"/>
    <property type="match status" value="1"/>
</dbReference>
<feature type="transmembrane region" description="Helical" evidence="8">
    <location>
        <begin position="23"/>
        <end position="42"/>
    </location>
</feature>
<dbReference type="InterPro" id="IPR036366">
    <property type="entry name" value="PGBDSf"/>
</dbReference>
<evidence type="ECO:0000256" key="8">
    <source>
        <dbReference type="SAM" id="Phobius"/>
    </source>
</evidence>
<dbReference type="PANTHER" id="PTHR41533:SF1">
    <property type="entry name" value="L,D-TRANSPEPTIDASE YCBB-RELATED"/>
    <property type="match status" value="1"/>
</dbReference>
<dbReference type="InterPro" id="IPR036365">
    <property type="entry name" value="PGBD-like_sf"/>
</dbReference>
<dbReference type="Pfam" id="PF03734">
    <property type="entry name" value="YkuD"/>
    <property type="match status" value="1"/>
</dbReference>
<dbReference type="Pfam" id="PF01471">
    <property type="entry name" value="PG_binding_1"/>
    <property type="match status" value="1"/>
</dbReference>
<dbReference type="InterPro" id="IPR005490">
    <property type="entry name" value="LD_TPept_cat_dom"/>
</dbReference>
<evidence type="ECO:0000256" key="5">
    <source>
        <dbReference type="ARBA" id="ARBA00022984"/>
    </source>
</evidence>
<dbReference type="RefSeq" id="WP_244531176.1">
    <property type="nucleotide sequence ID" value="NZ_FPCH01000002.1"/>
</dbReference>
<dbReference type="Proteomes" id="UP000199423">
    <property type="component" value="Unassembled WGS sequence"/>
</dbReference>
<dbReference type="PANTHER" id="PTHR41533">
    <property type="entry name" value="L,D-TRANSPEPTIDASE HI_1667-RELATED"/>
    <property type="match status" value="1"/>
</dbReference>
<feature type="active site" description="Proton donor/acceptor" evidence="7">
    <location>
        <position position="353"/>
    </location>
</feature>
<dbReference type="InterPro" id="IPR002477">
    <property type="entry name" value="Peptidoglycan-bd-like"/>
</dbReference>
<dbReference type="InterPro" id="IPR052905">
    <property type="entry name" value="LD-transpeptidase_YkuD-like"/>
</dbReference>
<dbReference type="GO" id="GO:0004180">
    <property type="term" value="F:carboxypeptidase activity"/>
    <property type="evidence" value="ECO:0007669"/>
    <property type="project" value="UniProtKB-ARBA"/>
</dbReference>
<evidence type="ECO:0000256" key="6">
    <source>
        <dbReference type="ARBA" id="ARBA00023316"/>
    </source>
</evidence>
<dbReference type="InterPro" id="IPR038063">
    <property type="entry name" value="Transpep_catalytic_dom"/>
</dbReference>
<dbReference type="CDD" id="cd16913">
    <property type="entry name" value="YkuD_like"/>
    <property type="match status" value="1"/>
</dbReference>
<comment type="pathway">
    <text evidence="1 7">Cell wall biogenesis; peptidoglycan biosynthesis.</text>
</comment>
<evidence type="ECO:0000259" key="9">
    <source>
        <dbReference type="PROSITE" id="PS52029"/>
    </source>
</evidence>
<dbReference type="SUPFAM" id="SSF141523">
    <property type="entry name" value="L,D-transpeptidase catalytic domain-like"/>
    <property type="match status" value="1"/>
</dbReference>